<dbReference type="EMBL" id="JAUDFV010000149">
    <property type="protein sequence ID" value="KAL2719311.1"/>
    <property type="molecule type" value="Genomic_DNA"/>
</dbReference>
<evidence type="ECO:0000313" key="2">
    <source>
        <dbReference type="EMBL" id="KAL2719311.1"/>
    </source>
</evidence>
<feature type="region of interest" description="Disordered" evidence="1">
    <location>
        <begin position="51"/>
        <end position="100"/>
    </location>
</feature>
<keyword evidence="3" id="KW-1185">Reference proteome</keyword>
<accession>A0ABD2AFB2</accession>
<comment type="caution">
    <text evidence="2">The sequence shown here is derived from an EMBL/GenBank/DDBJ whole genome shotgun (WGS) entry which is preliminary data.</text>
</comment>
<sequence length="129" mass="14512">MSKPKFVKGRYEYFNNDNLEIRIYFPCQTNNYRDNGGNGGDSVYRQDLVSESKRSWSETAPVRDAGASEIEDDRDQTMLMTTPTTPTSTTTTPTTTTPTATTTRYKTVKTNNNKNEKAGILHMDVQVNA</sequence>
<dbReference type="Proteomes" id="UP001607302">
    <property type="component" value="Unassembled WGS sequence"/>
</dbReference>
<protein>
    <submittedName>
        <fullName evidence="2">Uncharacterized protein</fullName>
    </submittedName>
</protein>
<name>A0ABD2AFB2_VESSQ</name>
<proteinExistence type="predicted"/>
<reference evidence="2 3" key="1">
    <citation type="journal article" date="2024" name="Ann. Entomol. Soc. Am.">
        <title>Genomic analyses of the southern and eastern yellowjacket wasps (Hymenoptera: Vespidae) reveal evolutionary signatures of social life.</title>
        <authorList>
            <person name="Catto M.A."/>
            <person name="Caine P.B."/>
            <person name="Orr S.E."/>
            <person name="Hunt B.G."/>
            <person name="Goodisman M.A.D."/>
        </authorList>
    </citation>
    <scope>NUCLEOTIDE SEQUENCE [LARGE SCALE GENOMIC DNA]</scope>
    <source>
        <strain evidence="2">233</strain>
        <tissue evidence="2">Head and thorax</tissue>
    </source>
</reference>
<feature type="compositionally biased region" description="Low complexity" evidence="1">
    <location>
        <begin position="81"/>
        <end position="100"/>
    </location>
</feature>
<evidence type="ECO:0000256" key="1">
    <source>
        <dbReference type="SAM" id="MobiDB-lite"/>
    </source>
</evidence>
<evidence type="ECO:0000313" key="3">
    <source>
        <dbReference type="Proteomes" id="UP001607302"/>
    </source>
</evidence>
<gene>
    <name evidence="2" type="ORF">V1478_010773</name>
</gene>
<dbReference type="AlphaFoldDB" id="A0ABD2AFB2"/>
<organism evidence="2 3">
    <name type="scientific">Vespula squamosa</name>
    <name type="common">Southern yellow jacket</name>
    <name type="synonym">Wasp</name>
    <dbReference type="NCBI Taxonomy" id="30214"/>
    <lineage>
        <taxon>Eukaryota</taxon>
        <taxon>Metazoa</taxon>
        <taxon>Ecdysozoa</taxon>
        <taxon>Arthropoda</taxon>
        <taxon>Hexapoda</taxon>
        <taxon>Insecta</taxon>
        <taxon>Pterygota</taxon>
        <taxon>Neoptera</taxon>
        <taxon>Endopterygota</taxon>
        <taxon>Hymenoptera</taxon>
        <taxon>Apocrita</taxon>
        <taxon>Aculeata</taxon>
        <taxon>Vespoidea</taxon>
        <taxon>Vespidae</taxon>
        <taxon>Vespinae</taxon>
        <taxon>Vespula</taxon>
    </lineage>
</organism>